<organism evidence="1 2">
    <name type="scientific">Linum tenue</name>
    <dbReference type="NCBI Taxonomy" id="586396"/>
    <lineage>
        <taxon>Eukaryota</taxon>
        <taxon>Viridiplantae</taxon>
        <taxon>Streptophyta</taxon>
        <taxon>Embryophyta</taxon>
        <taxon>Tracheophyta</taxon>
        <taxon>Spermatophyta</taxon>
        <taxon>Magnoliopsida</taxon>
        <taxon>eudicotyledons</taxon>
        <taxon>Gunneridae</taxon>
        <taxon>Pentapetalae</taxon>
        <taxon>rosids</taxon>
        <taxon>fabids</taxon>
        <taxon>Malpighiales</taxon>
        <taxon>Linaceae</taxon>
        <taxon>Linum</taxon>
    </lineage>
</organism>
<dbReference type="EMBL" id="CAMGYJ010000008">
    <property type="protein sequence ID" value="CAI0467869.1"/>
    <property type="molecule type" value="Genomic_DNA"/>
</dbReference>
<evidence type="ECO:0000313" key="2">
    <source>
        <dbReference type="Proteomes" id="UP001154282"/>
    </source>
</evidence>
<sequence length="54" mass="6129">MLNIASWPCRSLQIDCRIPSRIPGSTPILPRDRVYRSWGSCRAVLLLCEVGRES</sequence>
<comment type="caution">
    <text evidence="1">The sequence shown here is derived from an EMBL/GenBank/DDBJ whole genome shotgun (WGS) entry which is preliminary data.</text>
</comment>
<keyword evidence="2" id="KW-1185">Reference proteome</keyword>
<protein>
    <submittedName>
        <fullName evidence="1">Uncharacterized protein</fullName>
    </submittedName>
</protein>
<gene>
    <name evidence="1" type="ORF">LITE_LOCUS37608</name>
</gene>
<evidence type="ECO:0000313" key="1">
    <source>
        <dbReference type="EMBL" id="CAI0467869.1"/>
    </source>
</evidence>
<proteinExistence type="predicted"/>
<reference evidence="1" key="1">
    <citation type="submission" date="2022-08" db="EMBL/GenBank/DDBJ databases">
        <authorList>
            <person name="Gutierrez-Valencia J."/>
        </authorList>
    </citation>
    <scope>NUCLEOTIDE SEQUENCE</scope>
</reference>
<name>A0AAV0PBA8_9ROSI</name>
<accession>A0AAV0PBA8</accession>
<dbReference type="Proteomes" id="UP001154282">
    <property type="component" value="Unassembled WGS sequence"/>
</dbReference>
<dbReference type="AlphaFoldDB" id="A0AAV0PBA8"/>